<protein>
    <submittedName>
        <fullName evidence="1">Uncharacterized protein</fullName>
    </submittedName>
</protein>
<organism evidence="1 2">
    <name type="scientific">Trichonephila clavipes</name>
    <name type="common">Golden silk orbweaver</name>
    <name type="synonym">Nephila clavipes</name>
    <dbReference type="NCBI Taxonomy" id="2585209"/>
    <lineage>
        <taxon>Eukaryota</taxon>
        <taxon>Metazoa</taxon>
        <taxon>Ecdysozoa</taxon>
        <taxon>Arthropoda</taxon>
        <taxon>Chelicerata</taxon>
        <taxon>Arachnida</taxon>
        <taxon>Araneae</taxon>
        <taxon>Araneomorphae</taxon>
        <taxon>Entelegynae</taxon>
        <taxon>Araneoidea</taxon>
        <taxon>Nephilidae</taxon>
        <taxon>Trichonephila</taxon>
    </lineage>
</organism>
<proteinExistence type="predicted"/>
<evidence type="ECO:0000313" key="1">
    <source>
        <dbReference type="EMBL" id="GFY14605.1"/>
    </source>
</evidence>
<dbReference type="AlphaFoldDB" id="A0A8X6SN36"/>
<dbReference type="EMBL" id="BMAU01021330">
    <property type="protein sequence ID" value="GFY14605.1"/>
    <property type="molecule type" value="Genomic_DNA"/>
</dbReference>
<keyword evidence="2" id="KW-1185">Reference proteome</keyword>
<dbReference type="Proteomes" id="UP000887159">
    <property type="component" value="Unassembled WGS sequence"/>
</dbReference>
<accession>A0A8X6SN36</accession>
<gene>
    <name evidence="1" type="ORF">TNCV_4828081</name>
</gene>
<reference evidence="1" key="1">
    <citation type="submission" date="2020-08" db="EMBL/GenBank/DDBJ databases">
        <title>Multicomponent nature underlies the extraordinary mechanical properties of spider dragline silk.</title>
        <authorList>
            <person name="Kono N."/>
            <person name="Nakamura H."/>
            <person name="Mori M."/>
            <person name="Yoshida Y."/>
            <person name="Ohtoshi R."/>
            <person name="Malay A.D."/>
            <person name="Moran D.A.P."/>
            <person name="Tomita M."/>
            <person name="Numata K."/>
            <person name="Arakawa K."/>
        </authorList>
    </citation>
    <scope>NUCLEOTIDE SEQUENCE</scope>
</reference>
<evidence type="ECO:0000313" key="2">
    <source>
        <dbReference type="Proteomes" id="UP000887159"/>
    </source>
</evidence>
<comment type="caution">
    <text evidence="1">The sequence shown here is derived from an EMBL/GenBank/DDBJ whole genome shotgun (WGS) entry which is preliminary data.</text>
</comment>
<name>A0A8X6SN36_TRICX</name>
<sequence length="124" mass="13909">MPPVRRSQIEAHEIHRGKGLDAHMSMALTLSTIQVTVRFSSVKFPKWTIDGGTTDLHLHNLGIELKGREYSPVPCIRDFSPQNLRTPRFNEHVLRVYLVALGIESRPSGLQSDALTTRIPTALI</sequence>